<evidence type="ECO:0000256" key="2">
    <source>
        <dbReference type="ARBA" id="ARBA00022692"/>
    </source>
</evidence>
<evidence type="ECO:0000256" key="5">
    <source>
        <dbReference type="SAM" id="Phobius"/>
    </source>
</evidence>
<feature type="transmembrane region" description="Helical" evidence="5">
    <location>
        <begin position="51"/>
        <end position="71"/>
    </location>
</feature>
<dbReference type="InterPro" id="IPR010920">
    <property type="entry name" value="LSM_dom_sf"/>
</dbReference>
<evidence type="ECO:0000313" key="8">
    <source>
        <dbReference type="Proteomes" id="UP000316125"/>
    </source>
</evidence>
<evidence type="ECO:0000256" key="3">
    <source>
        <dbReference type="ARBA" id="ARBA00022989"/>
    </source>
</evidence>
<dbReference type="OrthoDB" id="9792218at2"/>
<proteinExistence type="predicted"/>
<keyword evidence="4 5" id="KW-0472">Membrane</keyword>
<gene>
    <name evidence="7" type="ORF">FIV50_01365</name>
</gene>
<evidence type="ECO:0000256" key="4">
    <source>
        <dbReference type="ARBA" id="ARBA00023136"/>
    </source>
</evidence>
<evidence type="ECO:0000259" key="6">
    <source>
        <dbReference type="Pfam" id="PF00924"/>
    </source>
</evidence>
<keyword evidence="2 5" id="KW-0812">Transmembrane</keyword>
<feature type="transmembrane region" description="Helical" evidence="5">
    <location>
        <begin position="86"/>
        <end position="111"/>
    </location>
</feature>
<accession>A0A4Y5YLZ0</accession>
<dbReference type="GO" id="GO:0055085">
    <property type="term" value="P:transmembrane transport"/>
    <property type="evidence" value="ECO:0007669"/>
    <property type="project" value="InterPro"/>
</dbReference>
<feature type="transmembrane region" description="Helical" evidence="5">
    <location>
        <begin position="132"/>
        <end position="153"/>
    </location>
</feature>
<dbReference type="InterPro" id="IPR023408">
    <property type="entry name" value="MscS_beta-dom_sf"/>
</dbReference>
<evidence type="ECO:0000256" key="1">
    <source>
        <dbReference type="ARBA" id="ARBA00004370"/>
    </source>
</evidence>
<dbReference type="GO" id="GO:0016020">
    <property type="term" value="C:membrane"/>
    <property type="evidence" value="ECO:0007669"/>
    <property type="project" value="UniProtKB-SubCell"/>
</dbReference>
<dbReference type="Gene3D" id="2.30.30.60">
    <property type="match status" value="1"/>
</dbReference>
<dbReference type="AlphaFoldDB" id="A0A4Y5YLZ0"/>
<evidence type="ECO:0000313" key="7">
    <source>
        <dbReference type="EMBL" id="QDE33565.1"/>
    </source>
</evidence>
<dbReference type="InterPro" id="IPR006685">
    <property type="entry name" value="MscS_channel_2nd"/>
</dbReference>
<feature type="transmembrane region" description="Helical" evidence="5">
    <location>
        <begin position="159"/>
        <end position="178"/>
    </location>
</feature>
<dbReference type="Proteomes" id="UP000316125">
    <property type="component" value="Chromosome"/>
</dbReference>
<sequence>MPSDFTWNSWIGSAVAIGTAIVVAAAALALLALVAALISRRVPWVRDLARRVRNAMIVTAAVVAIWIAASVTEPAEQSWWPAVSRIFLIATILTGSWLLAASVSFGFERLIDREETVLVGPEARRRRTQLLVIHRLVLVTIGVLSLGTVLFTFPEMRAVGTSLLASAGIVSIIAGLAAQSILGNLIAGVQVAFTDAVKVGDVVVIQGEWGRIGEINLSYVVVYIWDERRLVVPCSYFTTTPIETWTRRSDKILGTVYLDLDWRVPMDELRQEFQRIVEASPAWDGRSSDAAVTEAQGGFVTVRLVMSAKDSGDQWTLRCEVREKIIGWLQREHPDALPRTRVDLAPQLAD</sequence>
<dbReference type="Pfam" id="PF00924">
    <property type="entry name" value="MS_channel_2nd"/>
    <property type="match status" value="1"/>
</dbReference>
<dbReference type="PANTHER" id="PTHR30566:SF25">
    <property type="entry name" value="INNER MEMBRANE PROTEIN"/>
    <property type="match status" value="1"/>
</dbReference>
<keyword evidence="3 5" id="KW-1133">Transmembrane helix</keyword>
<protein>
    <submittedName>
        <fullName evidence="7">Mechanosensitive ion channel</fullName>
    </submittedName>
</protein>
<feature type="domain" description="Mechanosensitive ion channel MscS" evidence="6">
    <location>
        <begin position="181"/>
        <end position="247"/>
    </location>
</feature>
<dbReference type="EMBL" id="CP041040">
    <property type="protein sequence ID" value="QDE33565.1"/>
    <property type="molecule type" value="Genomic_DNA"/>
</dbReference>
<feature type="transmembrane region" description="Helical" evidence="5">
    <location>
        <begin position="12"/>
        <end position="39"/>
    </location>
</feature>
<reference evidence="7 8" key="1">
    <citation type="submission" date="2019-06" db="EMBL/GenBank/DDBJ databases">
        <title>Complete genome of Microbacterium foliorum M2.</title>
        <authorList>
            <person name="Cao G."/>
        </authorList>
    </citation>
    <scope>NUCLEOTIDE SEQUENCE [LARGE SCALE GENOMIC DNA]</scope>
    <source>
        <strain evidence="7 8">M2</strain>
    </source>
</reference>
<dbReference type="SUPFAM" id="SSF50182">
    <property type="entry name" value="Sm-like ribonucleoproteins"/>
    <property type="match status" value="1"/>
</dbReference>
<comment type="subcellular location">
    <subcellularLocation>
        <location evidence="1">Membrane</location>
    </subcellularLocation>
</comment>
<dbReference type="Gene3D" id="1.10.287.1260">
    <property type="match status" value="1"/>
</dbReference>
<organism evidence="7 8">
    <name type="scientific">Microbacterium foliorum</name>
    <dbReference type="NCBI Taxonomy" id="104336"/>
    <lineage>
        <taxon>Bacteria</taxon>
        <taxon>Bacillati</taxon>
        <taxon>Actinomycetota</taxon>
        <taxon>Actinomycetes</taxon>
        <taxon>Micrococcales</taxon>
        <taxon>Microbacteriaceae</taxon>
        <taxon>Microbacterium</taxon>
    </lineage>
</organism>
<dbReference type="RefSeq" id="WP_140035860.1">
    <property type="nucleotide sequence ID" value="NZ_CP041040.1"/>
</dbReference>
<name>A0A4Y5YLZ0_9MICO</name>
<dbReference type="PANTHER" id="PTHR30566">
    <property type="entry name" value="YNAI-RELATED MECHANOSENSITIVE ION CHANNEL"/>
    <property type="match status" value="1"/>
</dbReference>